<dbReference type="Pfam" id="PF05833">
    <property type="entry name" value="NFACT_N"/>
    <property type="match status" value="1"/>
</dbReference>
<dbReference type="GO" id="GO:1990112">
    <property type="term" value="C:RQC complex"/>
    <property type="evidence" value="ECO:0007669"/>
    <property type="project" value="TreeGrafter"/>
</dbReference>
<dbReference type="PANTHER" id="PTHR15239">
    <property type="entry name" value="NUCLEAR EXPORT MEDIATOR FACTOR NEMF"/>
    <property type="match status" value="1"/>
</dbReference>
<dbReference type="GO" id="GO:0072344">
    <property type="term" value="P:rescue of stalled ribosome"/>
    <property type="evidence" value="ECO:0007669"/>
    <property type="project" value="TreeGrafter"/>
</dbReference>
<dbReference type="OMA" id="MVYGKRN"/>
<proteinExistence type="predicted"/>
<feature type="coiled-coil region" evidence="1">
    <location>
        <begin position="262"/>
        <end position="296"/>
    </location>
</feature>
<dbReference type="InterPro" id="IPR008532">
    <property type="entry name" value="NFACT_RNA-bd"/>
</dbReference>
<keyword evidence="1" id="KW-0175">Coiled coil</keyword>
<dbReference type="EMBL" id="JAAVJF010000005">
    <property type="protein sequence ID" value="NYR16389.1"/>
    <property type="molecule type" value="Genomic_DNA"/>
</dbReference>
<feature type="coiled-coil region" evidence="1">
    <location>
        <begin position="350"/>
        <end position="401"/>
    </location>
</feature>
<dbReference type="AlphaFoldDB" id="A0A7L4PBP5"/>
<dbReference type="GO" id="GO:0043023">
    <property type="term" value="F:ribosomal large subunit binding"/>
    <property type="evidence" value="ECO:0007669"/>
    <property type="project" value="TreeGrafter"/>
</dbReference>
<organism evidence="3 4">
    <name type="scientific">Pyrobaculum arsenaticum</name>
    <dbReference type="NCBI Taxonomy" id="121277"/>
    <lineage>
        <taxon>Archaea</taxon>
        <taxon>Thermoproteota</taxon>
        <taxon>Thermoprotei</taxon>
        <taxon>Thermoproteales</taxon>
        <taxon>Thermoproteaceae</taxon>
        <taxon>Pyrobaculum</taxon>
    </lineage>
</organism>
<dbReference type="NCBIfam" id="NF041120">
    <property type="entry name" value="RqcH_arch"/>
    <property type="match status" value="1"/>
</dbReference>
<gene>
    <name evidence="3" type="ORF">HC235_10705</name>
</gene>
<sequence>MKRVVTAFDLLASVAEMSRLAGGKLENVYRTGAGYLFKFAGGFVAVTKFRVSLTGIVPEKTHEGAETLRGLFRDERLLAVSMPRFDRIAEFVFPTGRLVAELLEPFNIVAVREGRVVWLMHSYKGKDRAVVPGAAYAYPPAVFVDALSADVEELAKAIDPSDLRRSLIRRLGTGPELADELIARAGESPRDIAAEFKTLIERVRAGALEPTVCIKDGVPVTVMPIRPVSLNCDEYKSFDSFWSALDFYFSPMELEATAAQATQGIAQRRKRLEASIKELEEKIPEYRSEAAKLKAVAHKLLVYKVEIEEALAGRESSIRVVNVDASKIRIELPEGGGVELKKGLPLGRQITELFEKAKELEEKARKAEQVLEKLRKELSALEEQQRRAEEALKASAKVVAKRSWFEKFHWTVTTGRRPVIGGRDASQNEAVVRKYLKDHYFFFHADIPGASAVAAPPMDDPLEILQVAQFAAAYSRAWKIGIHAVDVYYVRGEQVSKQPPSGQYLAKGSFMVYGKREYVRHIRLELAVGCRRDGDIYRAVAAPPKSAPLLAERYVVVTPGNKEKGKLAKELAEKWGGCPVDEIAAALPGPSRISEEGRGAPIPWDEVEQIFATW</sequence>
<protein>
    <submittedName>
        <fullName evidence="3">Fibronectin-binding domain-containing protein</fullName>
    </submittedName>
</protein>
<dbReference type="Proteomes" id="UP000554766">
    <property type="component" value="Unassembled WGS sequence"/>
</dbReference>
<keyword evidence="4" id="KW-1185">Reference proteome</keyword>
<comment type="caution">
    <text evidence="3">The sequence shown here is derived from an EMBL/GenBank/DDBJ whole genome shotgun (WGS) entry which is preliminary data.</text>
</comment>
<evidence type="ECO:0000313" key="4">
    <source>
        <dbReference type="Proteomes" id="UP000554766"/>
    </source>
</evidence>
<accession>A0A7L4PBP5</accession>
<evidence type="ECO:0000313" key="3">
    <source>
        <dbReference type="EMBL" id="NYR16389.1"/>
    </source>
</evidence>
<dbReference type="GO" id="GO:0000049">
    <property type="term" value="F:tRNA binding"/>
    <property type="evidence" value="ECO:0007669"/>
    <property type="project" value="TreeGrafter"/>
</dbReference>
<evidence type="ECO:0000259" key="2">
    <source>
        <dbReference type="Pfam" id="PF05670"/>
    </source>
</evidence>
<dbReference type="Pfam" id="PF05670">
    <property type="entry name" value="NFACT-R_1"/>
    <property type="match status" value="1"/>
</dbReference>
<name>A0A7L4PBP5_9CREN</name>
<dbReference type="PANTHER" id="PTHR15239:SF6">
    <property type="entry name" value="RIBOSOME QUALITY CONTROL COMPLEX SUBUNIT NEMF"/>
    <property type="match status" value="1"/>
</dbReference>
<feature type="domain" description="NFACT RNA-binding" evidence="2">
    <location>
        <begin position="407"/>
        <end position="514"/>
    </location>
</feature>
<dbReference type="GeneID" id="5054282"/>
<dbReference type="RefSeq" id="WP_011901147.1">
    <property type="nucleotide sequence ID" value="NZ_JAAVJF010000005.1"/>
</dbReference>
<dbReference type="InterPro" id="IPR051608">
    <property type="entry name" value="RQC_Subunit_NEMF"/>
</dbReference>
<evidence type="ECO:0000256" key="1">
    <source>
        <dbReference type="SAM" id="Coils"/>
    </source>
</evidence>
<dbReference type="Gene3D" id="2.30.310.10">
    <property type="entry name" value="ibrinogen binding protein from staphylococcus aureus domain"/>
    <property type="match status" value="1"/>
</dbReference>
<reference evidence="3 4" key="1">
    <citation type="journal article" date="2020" name="Nat. Commun.">
        <title>The structures of two archaeal type IV pili illuminate evolutionary relationships.</title>
        <authorList>
            <person name="Wang F."/>
            <person name="Baquero D.P."/>
            <person name="Su Z."/>
            <person name="Beltran L.C."/>
            <person name="Prangishvili D."/>
            <person name="Krupovic M."/>
            <person name="Egelman E.H."/>
        </authorList>
    </citation>
    <scope>NUCLEOTIDE SEQUENCE [LARGE SCALE GENOMIC DNA]</scope>
    <source>
        <strain evidence="3 4">2GA</strain>
    </source>
</reference>